<evidence type="ECO:0000256" key="5">
    <source>
        <dbReference type="ARBA" id="ARBA00022840"/>
    </source>
</evidence>
<dbReference type="GeneID" id="108626371"/>
<protein>
    <submittedName>
        <fullName evidence="8 9">Serine/threonine-protein kinase S6KL isoform X1</fullName>
    </submittedName>
</protein>
<dbReference type="RefSeq" id="XP_026670537.1">
    <property type="nucleotide sequence ID" value="XM_026814736.1"/>
</dbReference>
<evidence type="ECO:0000256" key="1">
    <source>
        <dbReference type="ARBA" id="ARBA00022527"/>
    </source>
</evidence>
<dbReference type="SMART" id="SM00220">
    <property type="entry name" value="S_TKc"/>
    <property type="match status" value="1"/>
</dbReference>
<dbReference type="InterPro" id="IPR000719">
    <property type="entry name" value="Prot_kinase_dom"/>
</dbReference>
<reference evidence="8 9" key="1">
    <citation type="submission" date="2025-04" db="UniProtKB">
        <authorList>
            <consortium name="RefSeq"/>
        </authorList>
    </citation>
    <scope>IDENTIFICATION</scope>
    <source>
        <tissue evidence="8 9">Whole body</tissue>
    </source>
</reference>
<dbReference type="CTD" id="45970"/>
<name>A0AAJ7WBU7_9HYME</name>
<keyword evidence="3" id="KW-0547">Nucleotide-binding</keyword>
<dbReference type="PANTHER" id="PTHR24355:SF1">
    <property type="entry name" value="RIBOSOMAL PROTEIN S6 KINASE-RELATED PROTEIN"/>
    <property type="match status" value="1"/>
</dbReference>
<evidence type="ECO:0000313" key="7">
    <source>
        <dbReference type="Proteomes" id="UP000694925"/>
    </source>
</evidence>
<dbReference type="GO" id="GO:0004674">
    <property type="term" value="F:protein serine/threonine kinase activity"/>
    <property type="evidence" value="ECO:0007669"/>
    <property type="project" value="UniProtKB-KW"/>
</dbReference>
<dbReference type="Gene3D" id="1.10.510.10">
    <property type="entry name" value="Transferase(Phosphotransferase) domain 1"/>
    <property type="match status" value="1"/>
</dbReference>
<keyword evidence="1" id="KW-0723">Serine/threonine-protein kinase</keyword>
<evidence type="ECO:0000313" key="8">
    <source>
        <dbReference type="RefSeq" id="XP_017882492.1"/>
    </source>
</evidence>
<dbReference type="PROSITE" id="PS00108">
    <property type="entry name" value="PROTEIN_KINASE_ST"/>
    <property type="match status" value="1"/>
</dbReference>
<sequence length="410" mass="45880">MTLVFLSIRMGNSATKNSCHSNQKYTSQYSLSDIIGGSCIGTPQPARKQNKSWSRASCKSWSEGTLYDPLGSSKTLWPVSRSQAMFLPEFQIRQISLQTAYTFVSTIAKGAYGKVYKILKQDTGQLFALKVISKAKVVTENGVIQAKQEVSIQKLVGHHPFILDVNHRWQGRKTLYILTDYIGGGELFSLVDQCGSLPENVVRIYVAEVALAIDFLHNAGVVHRDIKATNVLLDDEGHAVIIDFGLAKWLSHTERTNTLCGTPEYMAPEIFNRQYYGQEVDWWSLGVLACFMLTNQYPAGTSSELLPEDRGTGYAPAGTLPPNAENISAAAKDLLKRLLQPDPCLRLRSLLGLQRIAFYMGFDVQSYMQKKESPFRLLGRRVETEPEKTNREFSNFDSSLRNSIFHAECV</sequence>
<keyword evidence="7" id="KW-1185">Reference proteome</keyword>
<dbReference type="InterPro" id="IPR008271">
    <property type="entry name" value="Ser/Thr_kinase_AS"/>
</dbReference>
<dbReference type="RefSeq" id="XP_017882492.1">
    <property type="nucleotide sequence ID" value="XM_018027003.2"/>
</dbReference>
<dbReference type="SUPFAM" id="SSF56112">
    <property type="entry name" value="Protein kinase-like (PK-like)"/>
    <property type="match status" value="1"/>
</dbReference>
<dbReference type="CDD" id="cd05123">
    <property type="entry name" value="STKc_AGC"/>
    <property type="match status" value="1"/>
</dbReference>
<keyword evidence="2" id="KW-0808">Transferase</keyword>
<dbReference type="InterPro" id="IPR011009">
    <property type="entry name" value="Kinase-like_dom_sf"/>
</dbReference>
<evidence type="ECO:0000256" key="4">
    <source>
        <dbReference type="ARBA" id="ARBA00022777"/>
    </source>
</evidence>
<organism evidence="7 9">
    <name type="scientific">Ceratina calcarata</name>
    <dbReference type="NCBI Taxonomy" id="156304"/>
    <lineage>
        <taxon>Eukaryota</taxon>
        <taxon>Metazoa</taxon>
        <taxon>Ecdysozoa</taxon>
        <taxon>Arthropoda</taxon>
        <taxon>Hexapoda</taxon>
        <taxon>Insecta</taxon>
        <taxon>Pterygota</taxon>
        <taxon>Neoptera</taxon>
        <taxon>Endopterygota</taxon>
        <taxon>Hymenoptera</taxon>
        <taxon>Apocrita</taxon>
        <taxon>Aculeata</taxon>
        <taxon>Apoidea</taxon>
        <taxon>Anthophila</taxon>
        <taxon>Apidae</taxon>
        <taxon>Ceratina</taxon>
        <taxon>Zadontomerus</taxon>
    </lineage>
</organism>
<evidence type="ECO:0000256" key="2">
    <source>
        <dbReference type="ARBA" id="ARBA00022679"/>
    </source>
</evidence>
<dbReference type="FunFam" id="1.10.510.10:FF:000551">
    <property type="entry name" value="Non-specific serine/threonine protein kinase"/>
    <property type="match status" value="1"/>
</dbReference>
<evidence type="ECO:0000256" key="3">
    <source>
        <dbReference type="ARBA" id="ARBA00022741"/>
    </source>
</evidence>
<accession>A0AAJ7WBU7</accession>
<evidence type="ECO:0000259" key="6">
    <source>
        <dbReference type="PROSITE" id="PS50011"/>
    </source>
</evidence>
<dbReference type="GO" id="GO:0005524">
    <property type="term" value="F:ATP binding"/>
    <property type="evidence" value="ECO:0007669"/>
    <property type="project" value="UniProtKB-KW"/>
</dbReference>
<dbReference type="Gene3D" id="3.30.200.20">
    <property type="entry name" value="Phosphorylase Kinase, domain 1"/>
    <property type="match status" value="1"/>
</dbReference>
<dbReference type="PROSITE" id="PS50011">
    <property type="entry name" value="PROTEIN_KINASE_DOM"/>
    <property type="match status" value="1"/>
</dbReference>
<proteinExistence type="predicted"/>
<dbReference type="Pfam" id="PF00069">
    <property type="entry name" value="Pkinase"/>
    <property type="match status" value="1"/>
</dbReference>
<dbReference type="PANTHER" id="PTHR24355">
    <property type="entry name" value="G PROTEIN-COUPLED RECEPTOR KINASE/RIBOSOMAL PROTEIN S6 KINASE"/>
    <property type="match status" value="1"/>
</dbReference>
<keyword evidence="4 8" id="KW-0418">Kinase</keyword>
<feature type="domain" description="Protein kinase" evidence="6">
    <location>
        <begin position="101"/>
        <end position="359"/>
    </location>
</feature>
<dbReference type="AlphaFoldDB" id="A0AAJ7WBU7"/>
<dbReference type="InterPro" id="IPR045270">
    <property type="entry name" value="STKc_AGC"/>
</dbReference>
<dbReference type="Proteomes" id="UP000694925">
    <property type="component" value="Unplaced"/>
</dbReference>
<gene>
    <name evidence="8 9" type="primary">LOC108626371</name>
</gene>
<evidence type="ECO:0000313" key="9">
    <source>
        <dbReference type="RefSeq" id="XP_026670537.1"/>
    </source>
</evidence>
<keyword evidence="5" id="KW-0067">ATP-binding</keyword>
<dbReference type="KEGG" id="ccal:108626371"/>